<dbReference type="Proteomes" id="UP001180536">
    <property type="component" value="Unassembled WGS sequence"/>
</dbReference>
<protein>
    <submittedName>
        <fullName evidence="1">Uncharacterized protein</fullName>
    </submittedName>
</protein>
<sequence>MPILMAVVYRFNWPVYADPRVAGFCRSLT</sequence>
<feature type="non-terminal residue" evidence="1">
    <location>
        <position position="29"/>
    </location>
</feature>
<keyword evidence="2" id="KW-1185">Reference proteome</keyword>
<evidence type="ECO:0000313" key="2">
    <source>
        <dbReference type="Proteomes" id="UP001180536"/>
    </source>
</evidence>
<accession>A0ABU1ZGP5</accession>
<dbReference type="EMBL" id="JAVDXQ010000016">
    <property type="protein sequence ID" value="MDR7299809.1"/>
    <property type="molecule type" value="Genomic_DNA"/>
</dbReference>
<gene>
    <name evidence="1" type="ORF">J2X16_005187</name>
</gene>
<evidence type="ECO:0000313" key="1">
    <source>
        <dbReference type="EMBL" id="MDR7299809.1"/>
    </source>
</evidence>
<name>A0ABU1ZGP5_9BURK</name>
<proteinExistence type="predicted"/>
<reference evidence="1 2" key="1">
    <citation type="submission" date="2023-07" db="EMBL/GenBank/DDBJ databases">
        <title>Sorghum-associated microbial communities from plants grown in Nebraska, USA.</title>
        <authorList>
            <person name="Schachtman D."/>
        </authorList>
    </citation>
    <scope>NUCLEOTIDE SEQUENCE [LARGE SCALE GENOMIC DNA]</scope>
    <source>
        <strain evidence="1 2">BE310</strain>
    </source>
</reference>
<organism evidence="1 2">
    <name type="scientific">Pelomonas aquatica</name>
    <dbReference type="NCBI Taxonomy" id="431058"/>
    <lineage>
        <taxon>Bacteria</taxon>
        <taxon>Pseudomonadati</taxon>
        <taxon>Pseudomonadota</taxon>
        <taxon>Betaproteobacteria</taxon>
        <taxon>Burkholderiales</taxon>
        <taxon>Sphaerotilaceae</taxon>
        <taxon>Roseateles</taxon>
    </lineage>
</organism>
<comment type="caution">
    <text evidence="1">The sequence shown here is derived from an EMBL/GenBank/DDBJ whole genome shotgun (WGS) entry which is preliminary data.</text>
</comment>